<evidence type="ECO:0000313" key="3">
    <source>
        <dbReference type="Proteomes" id="UP001064489"/>
    </source>
</evidence>
<organism evidence="2 3">
    <name type="scientific">Acer negundo</name>
    <name type="common">Box elder</name>
    <dbReference type="NCBI Taxonomy" id="4023"/>
    <lineage>
        <taxon>Eukaryota</taxon>
        <taxon>Viridiplantae</taxon>
        <taxon>Streptophyta</taxon>
        <taxon>Embryophyta</taxon>
        <taxon>Tracheophyta</taxon>
        <taxon>Spermatophyta</taxon>
        <taxon>Magnoliopsida</taxon>
        <taxon>eudicotyledons</taxon>
        <taxon>Gunneridae</taxon>
        <taxon>Pentapetalae</taxon>
        <taxon>rosids</taxon>
        <taxon>malvids</taxon>
        <taxon>Sapindales</taxon>
        <taxon>Sapindaceae</taxon>
        <taxon>Hippocastanoideae</taxon>
        <taxon>Acereae</taxon>
        <taxon>Acer</taxon>
    </lineage>
</organism>
<dbReference type="AlphaFoldDB" id="A0AAD5JNW0"/>
<comment type="caution">
    <text evidence="2">The sequence shown here is derived from an EMBL/GenBank/DDBJ whole genome shotgun (WGS) entry which is preliminary data.</text>
</comment>
<feature type="region of interest" description="Disordered" evidence="1">
    <location>
        <begin position="186"/>
        <end position="263"/>
    </location>
</feature>
<accession>A0AAD5JNW0</accession>
<dbReference type="Proteomes" id="UP001064489">
    <property type="component" value="Chromosome 13"/>
</dbReference>
<feature type="compositionally biased region" description="Low complexity" evidence="1">
    <location>
        <begin position="195"/>
        <end position="209"/>
    </location>
</feature>
<gene>
    <name evidence="2" type="ORF">LWI28_001478</name>
</gene>
<proteinExistence type="predicted"/>
<reference evidence="2 3" key="1">
    <citation type="journal article" date="2022" name="Plant J.">
        <title>Strategies of tolerance reflected in two North American maple genomes.</title>
        <authorList>
            <person name="McEvoy S.L."/>
            <person name="Sezen U.U."/>
            <person name="Trouern-Trend A."/>
            <person name="McMahon S.M."/>
            <person name="Schaberg P.G."/>
            <person name="Yang J."/>
            <person name="Wegrzyn J.L."/>
            <person name="Swenson N.G."/>
        </authorList>
    </citation>
    <scope>NUCLEOTIDE SEQUENCE [LARGE SCALE GENOMIC DNA]</scope>
    <source>
        <strain evidence="2">91603</strain>
    </source>
</reference>
<evidence type="ECO:0000256" key="1">
    <source>
        <dbReference type="SAM" id="MobiDB-lite"/>
    </source>
</evidence>
<feature type="region of interest" description="Disordered" evidence="1">
    <location>
        <begin position="19"/>
        <end position="50"/>
    </location>
</feature>
<feature type="compositionally biased region" description="Polar residues" evidence="1">
    <location>
        <begin position="228"/>
        <end position="254"/>
    </location>
</feature>
<sequence length="263" mass="29906">MLDIEEDVERVGFQLREISQEQDKEKSPTNLLQEVEEKKEEPPRLPQSTYPLCSHKEVPELLFYLHTLQWDPPIVDKAVIPVVCWTYVKIKKCVIWLHTEGGVESNQISVEDFFKLPTPLKGQYVGAAHRETSHANQGPIIGNDAHMKGIADVLQVVKEIQSTMKTEFADIRTKVNFLYDKFNSAEDKNQDNDLHNTSSHHNSIHNMPSNPSPPPQSSRPFSNPTSQPPTIEVSSNNTQTLLQHQQSISKSTPSWMKVPLSRH</sequence>
<keyword evidence="3" id="KW-1185">Reference proteome</keyword>
<dbReference type="EMBL" id="JAJSOW010000002">
    <property type="protein sequence ID" value="KAI9197609.1"/>
    <property type="molecule type" value="Genomic_DNA"/>
</dbReference>
<name>A0AAD5JNW0_ACENE</name>
<protein>
    <submittedName>
        <fullName evidence="2">Uncharacterized protein</fullName>
    </submittedName>
</protein>
<evidence type="ECO:0000313" key="2">
    <source>
        <dbReference type="EMBL" id="KAI9197609.1"/>
    </source>
</evidence>